<comment type="caution">
    <text evidence="3">The sequence shown here is derived from an EMBL/GenBank/DDBJ whole genome shotgun (WGS) entry which is preliminary data.</text>
</comment>
<dbReference type="AlphaFoldDB" id="A0AAN5IFI2"/>
<evidence type="ECO:0000313" key="4">
    <source>
        <dbReference type="Proteomes" id="UP001328107"/>
    </source>
</evidence>
<keyword evidence="1" id="KW-0812">Transmembrane</keyword>
<feature type="signal peptide" evidence="2">
    <location>
        <begin position="1"/>
        <end position="22"/>
    </location>
</feature>
<accession>A0AAN5IFI2</accession>
<sequence length="121" mass="13388">MHKWTRLALPLYILITIPVASSLHCFDGINCDGMRGCDVCEGTACLRMTRPDRKNGGTVTSLTCLPPLPMSSYYPEGCKTNAMIQEVFCLCSSADLCNSSIYSLSLLPLIYLLAYLARFHE</sequence>
<organism evidence="3 4">
    <name type="scientific">Pristionchus mayeri</name>
    <dbReference type="NCBI Taxonomy" id="1317129"/>
    <lineage>
        <taxon>Eukaryota</taxon>
        <taxon>Metazoa</taxon>
        <taxon>Ecdysozoa</taxon>
        <taxon>Nematoda</taxon>
        <taxon>Chromadorea</taxon>
        <taxon>Rhabditida</taxon>
        <taxon>Rhabditina</taxon>
        <taxon>Diplogasteromorpha</taxon>
        <taxon>Diplogasteroidea</taxon>
        <taxon>Neodiplogasteridae</taxon>
        <taxon>Pristionchus</taxon>
    </lineage>
</organism>
<feature type="transmembrane region" description="Helical" evidence="1">
    <location>
        <begin position="99"/>
        <end position="117"/>
    </location>
</feature>
<protein>
    <recommendedName>
        <fullName evidence="5">Activin types I and II receptor domain-containing protein</fullName>
    </recommendedName>
</protein>
<dbReference type="Proteomes" id="UP001328107">
    <property type="component" value="Unassembled WGS sequence"/>
</dbReference>
<keyword evidence="4" id="KW-1185">Reference proteome</keyword>
<dbReference type="EMBL" id="BTRK01000006">
    <property type="protein sequence ID" value="GMR62984.1"/>
    <property type="molecule type" value="Genomic_DNA"/>
</dbReference>
<keyword evidence="2" id="KW-0732">Signal</keyword>
<reference evidence="4" key="1">
    <citation type="submission" date="2022-10" db="EMBL/GenBank/DDBJ databases">
        <title>Genome assembly of Pristionchus species.</title>
        <authorList>
            <person name="Yoshida K."/>
            <person name="Sommer R.J."/>
        </authorList>
    </citation>
    <scope>NUCLEOTIDE SEQUENCE [LARGE SCALE GENOMIC DNA]</scope>
    <source>
        <strain evidence="4">RS5460</strain>
    </source>
</reference>
<name>A0AAN5IFI2_9BILA</name>
<evidence type="ECO:0000256" key="2">
    <source>
        <dbReference type="SAM" id="SignalP"/>
    </source>
</evidence>
<evidence type="ECO:0000313" key="3">
    <source>
        <dbReference type="EMBL" id="GMR62984.1"/>
    </source>
</evidence>
<keyword evidence="1" id="KW-1133">Transmembrane helix</keyword>
<evidence type="ECO:0000256" key="1">
    <source>
        <dbReference type="SAM" id="Phobius"/>
    </source>
</evidence>
<gene>
    <name evidence="3" type="ORF">PMAYCL1PPCAC_33179</name>
</gene>
<keyword evidence="1" id="KW-0472">Membrane</keyword>
<feature type="chain" id="PRO_5042961680" description="Activin types I and II receptor domain-containing protein" evidence="2">
    <location>
        <begin position="23"/>
        <end position="121"/>
    </location>
</feature>
<proteinExistence type="predicted"/>
<evidence type="ECO:0008006" key="5">
    <source>
        <dbReference type="Google" id="ProtNLM"/>
    </source>
</evidence>